<dbReference type="EMBL" id="JAAALK010000288">
    <property type="protein sequence ID" value="KAG8055651.1"/>
    <property type="molecule type" value="Genomic_DNA"/>
</dbReference>
<evidence type="ECO:0000313" key="9">
    <source>
        <dbReference type="Proteomes" id="UP000729402"/>
    </source>
</evidence>
<sequence>MRGKRCQQQPAPAAHPSFATSRPRGWPRLRALGLASTGVGCPPAPASELVRHLASGAPVSASPSARPAIKAPGARPPTLAAAAAASSPPPPLPPSASTSARPTDMAGVVSSKRRSPSASTTSSSSSGDGAVVDRPRGVTRKRRSGGRCPRAVAALRPAAPRPANMLDLNRSILDSDHHAAGLRVILQKELRNSDVSQLGRIVLPKKEAEAYLPILTSKDGKKSLCMHDLLNAQLWTFKYRLNKSYWPNNKSRMYVLENTGDYVRTHDLQLGDSIVIYKDDENNRFVIGAKKAGDQQAATVPQVDDHISAFFPMFPIAQVDDYLSPMAPQVDMSAFVPQADENHEIFDGILNSLPEIPVANVRYSDFFDPFDDCMDITTLNASQSANLHATDDKSGHSLFPNPKSGPHI</sequence>
<evidence type="ECO:0000313" key="8">
    <source>
        <dbReference type="EMBL" id="KAG8055651.1"/>
    </source>
</evidence>
<evidence type="ECO:0000256" key="1">
    <source>
        <dbReference type="ARBA" id="ARBA00004123"/>
    </source>
</evidence>
<evidence type="ECO:0000256" key="6">
    <source>
        <dbReference type="SAM" id="MobiDB-lite"/>
    </source>
</evidence>
<dbReference type="AlphaFoldDB" id="A0A8J5VDL7"/>
<evidence type="ECO:0000259" key="7">
    <source>
        <dbReference type="PROSITE" id="PS50863"/>
    </source>
</evidence>
<dbReference type="GO" id="GO:0003700">
    <property type="term" value="F:DNA-binding transcription factor activity"/>
    <property type="evidence" value="ECO:0007669"/>
    <property type="project" value="InterPro"/>
</dbReference>
<feature type="region of interest" description="Disordered" evidence="6">
    <location>
        <begin position="55"/>
        <end position="156"/>
    </location>
</feature>
<gene>
    <name evidence="8" type="ORF">GUJ93_ZPchr0001g29285</name>
</gene>
<comment type="caution">
    <text evidence="8">The sequence shown here is derived from an EMBL/GenBank/DDBJ whole genome shotgun (WGS) entry which is preliminary data.</text>
</comment>
<dbReference type="InterPro" id="IPR003340">
    <property type="entry name" value="B3_DNA-bd"/>
</dbReference>
<reference evidence="8" key="2">
    <citation type="submission" date="2021-02" db="EMBL/GenBank/DDBJ databases">
        <authorList>
            <person name="Kimball J.A."/>
            <person name="Haas M.W."/>
            <person name="Macchietto M."/>
            <person name="Kono T."/>
            <person name="Duquette J."/>
            <person name="Shao M."/>
        </authorList>
    </citation>
    <scope>NUCLEOTIDE SEQUENCE</scope>
    <source>
        <tissue evidence="8">Fresh leaf tissue</tissue>
    </source>
</reference>
<dbReference type="PROSITE" id="PS50863">
    <property type="entry name" value="B3"/>
    <property type="match status" value="1"/>
</dbReference>
<dbReference type="InterPro" id="IPR044800">
    <property type="entry name" value="LEC2-like"/>
</dbReference>
<proteinExistence type="predicted"/>
<evidence type="ECO:0000256" key="4">
    <source>
        <dbReference type="ARBA" id="ARBA00023163"/>
    </source>
</evidence>
<keyword evidence="2" id="KW-0805">Transcription regulation</keyword>
<protein>
    <recommendedName>
        <fullName evidence="7">TF-B3 domain-containing protein</fullName>
    </recommendedName>
</protein>
<evidence type="ECO:0000256" key="3">
    <source>
        <dbReference type="ARBA" id="ARBA00023125"/>
    </source>
</evidence>
<dbReference type="SMART" id="SM01019">
    <property type="entry name" value="B3"/>
    <property type="match status" value="1"/>
</dbReference>
<feature type="domain" description="TF-B3" evidence="7">
    <location>
        <begin position="186"/>
        <end position="293"/>
    </location>
</feature>
<dbReference type="CDD" id="cd10017">
    <property type="entry name" value="B3_DNA"/>
    <property type="match status" value="1"/>
</dbReference>
<dbReference type="GO" id="GO:0005634">
    <property type="term" value="C:nucleus"/>
    <property type="evidence" value="ECO:0007669"/>
    <property type="project" value="UniProtKB-SubCell"/>
</dbReference>
<feature type="region of interest" description="Disordered" evidence="6">
    <location>
        <begin position="1"/>
        <end position="25"/>
    </location>
</feature>
<dbReference type="GO" id="GO:0003677">
    <property type="term" value="F:DNA binding"/>
    <property type="evidence" value="ECO:0007669"/>
    <property type="project" value="UniProtKB-KW"/>
</dbReference>
<comment type="subcellular location">
    <subcellularLocation>
        <location evidence="1">Nucleus</location>
    </subcellularLocation>
</comment>
<keyword evidence="5" id="KW-0539">Nucleus</keyword>
<feature type="compositionally biased region" description="Polar residues" evidence="6">
    <location>
        <begin position="1"/>
        <end position="10"/>
    </location>
</feature>
<feature type="compositionally biased region" description="Low complexity" evidence="6">
    <location>
        <begin position="116"/>
        <end position="126"/>
    </location>
</feature>
<accession>A0A8J5VDL7</accession>
<dbReference type="Pfam" id="PF02362">
    <property type="entry name" value="B3"/>
    <property type="match status" value="1"/>
</dbReference>
<dbReference type="Proteomes" id="UP000729402">
    <property type="component" value="Unassembled WGS sequence"/>
</dbReference>
<dbReference type="PANTHER" id="PTHR31140:SF73">
    <property type="entry name" value="B3 DOMAIN-CONTAINING TRANSCRIPTION FACTOR FUS3"/>
    <property type="match status" value="1"/>
</dbReference>
<feature type="compositionally biased region" description="Low complexity" evidence="6">
    <location>
        <begin position="55"/>
        <end position="86"/>
    </location>
</feature>
<keyword evidence="9" id="KW-1185">Reference proteome</keyword>
<organism evidence="8 9">
    <name type="scientific">Zizania palustris</name>
    <name type="common">Northern wild rice</name>
    <dbReference type="NCBI Taxonomy" id="103762"/>
    <lineage>
        <taxon>Eukaryota</taxon>
        <taxon>Viridiplantae</taxon>
        <taxon>Streptophyta</taxon>
        <taxon>Embryophyta</taxon>
        <taxon>Tracheophyta</taxon>
        <taxon>Spermatophyta</taxon>
        <taxon>Magnoliopsida</taxon>
        <taxon>Liliopsida</taxon>
        <taxon>Poales</taxon>
        <taxon>Poaceae</taxon>
        <taxon>BOP clade</taxon>
        <taxon>Oryzoideae</taxon>
        <taxon>Oryzeae</taxon>
        <taxon>Zizaniinae</taxon>
        <taxon>Zizania</taxon>
    </lineage>
</organism>
<dbReference type="PANTHER" id="PTHR31140">
    <property type="entry name" value="B3 DOMAIN-CONTAINING TRANSCRIPTION FACTOR ABI3"/>
    <property type="match status" value="1"/>
</dbReference>
<reference evidence="8" key="1">
    <citation type="journal article" date="2021" name="bioRxiv">
        <title>Whole Genome Assembly and Annotation of Northern Wild Rice, Zizania palustris L., Supports a Whole Genome Duplication in the Zizania Genus.</title>
        <authorList>
            <person name="Haas M."/>
            <person name="Kono T."/>
            <person name="Macchietto M."/>
            <person name="Millas R."/>
            <person name="McGilp L."/>
            <person name="Shao M."/>
            <person name="Duquette J."/>
            <person name="Hirsch C.N."/>
            <person name="Kimball J."/>
        </authorList>
    </citation>
    <scope>NUCLEOTIDE SEQUENCE</scope>
    <source>
        <tissue evidence="8">Fresh leaf tissue</tissue>
    </source>
</reference>
<evidence type="ECO:0000256" key="2">
    <source>
        <dbReference type="ARBA" id="ARBA00023015"/>
    </source>
</evidence>
<name>A0A8J5VDL7_ZIZPA</name>
<feature type="compositionally biased region" description="Low complexity" evidence="6">
    <location>
        <begin position="147"/>
        <end position="156"/>
    </location>
</feature>
<keyword evidence="3" id="KW-0238">DNA-binding</keyword>
<keyword evidence="4" id="KW-0804">Transcription</keyword>
<dbReference type="FunFam" id="2.40.330.10:FF:000003">
    <property type="entry name" value="B3 domain-containing transcription factor FUS3"/>
    <property type="match status" value="1"/>
</dbReference>
<evidence type="ECO:0000256" key="5">
    <source>
        <dbReference type="ARBA" id="ARBA00023242"/>
    </source>
</evidence>
<dbReference type="OrthoDB" id="757982at2759"/>